<name>A0A401P7F3_SCYTO</name>
<comment type="caution">
    <text evidence="2">The sequence shown here is derived from an EMBL/GenBank/DDBJ whole genome shotgun (WGS) entry which is preliminary data.</text>
</comment>
<dbReference type="Proteomes" id="UP000288216">
    <property type="component" value="Unassembled WGS sequence"/>
</dbReference>
<proteinExistence type="predicted"/>
<evidence type="ECO:0000256" key="1">
    <source>
        <dbReference type="SAM" id="MobiDB-lite"/>
    </source>
</evidence>
<dbReference type="AlphaFoldDB" id="A0A401P7F3"/>
<dbReference type="EMBL" id="BFAA01005948">
    <property type="protein sequence ID" value="GCB69046.1"/>
    <property type="molecule type" value="Genomic_DNA"/>
</dbReference>
<gene>
    <name evidence="2" type="ORF">scyTo_0012353</name>
</gene>
<dbReference type="OrthoDB" id="9949338at2759"/>
<evidence type="ECO:0000313" key="2">
    <source>
        <dbReference type="EMBL" id="GCB69046.1"/>
    </source>
</evidence>
<keyword evidence="3" id="KW-1185">Reference proteome</keyword>
<feature type="compositionally biased region" description="Basic residues" evidence="1">
    <location>
        <begin position="36"/>
        <end position="48"/>
    </location>
</feature>
<feature type="compositionally biased region" description="Basic and acidic residues" evidence="1">
    <location>
        <begin position="1"/>
        <end position="12"/>
    </location>
</feature>
<organism evidence="2 3">
    <name type="scientific">Scyliorhinus torazame</name>
    <name type="common">Cloudy catshark</name>
    <name type="synonym">Catulus torazame</name>
    <dbReference type="NCBI Taxonomy" id="75743"/>
    <lineage>
        <taxon>Eukaryota</taxon>
        <taxon>Metazoa</taxon>
        <taxon>Chordata</taxon>
        <taxon>Craniata</taxon>
        <taxon>Vertebrata</taxon>
        <taxon>Chondrichthyes</taxon>
        <taxon>Elasmobranchii</taxon>
        <taxon>Galeomorphii</taxon>
        <taxon>Galeoidea</taxon>
        <taxon>Carcharhiniformes</taxon>
        <taxon>Scyliorhinidae</taxon>
        <taxon>Scyliorhinus</taxon>
    </lineage>
</organism>
<sequence length="81" mass="8824">MPKKGASDRVIDKSLPSTSMQLRKRRIKPTNENPKKKPAAQKKVKARAAKANPPQANQEATDDSVPAENGFVMDLILASNV</sequence>
<feature type="region of interest" description="Disordered" evidence="1">
    <location>
        <begin position="1"/>
        <end position="66"/>
    </location>
</feature>
<reference evidence="2 3" key="1">
    <citation type="journal article" date="2018" name="Nat. Ecol. Evol.">
        <title>Shark genomes provide insights into elasmobranch evolution and the origin of vertebrates.</title>
        <authorList>
            <person name="Hara Y"/>
            <person name="Yamaguchi K"/>
            <person name="Onimaru K"/>
            <person name="Kadota M"/>
            <person name="Koyanagi M"/>
            <person name="Keeley SD"/>
            <person name="Tatsumi K"/>
            <person name="Tanaka K"/>
            <person name="Motone F"/>
            <person name="Kageyama Y"/>
            <person name="Nozu R"/>
            <person name="Adachi N"/>
            <person name="Nishimura O"/>
            <person name="Nakagawa R"/>
            <person name="Tanegashima C"/>
            <person name="Kiyatake I"/>
            <person name="Matsumoto R"/>
            <person name="Murakumo K"/>
            <person name="Nishida K"/>
            <person name="Terakita A"/>
            <person name="Kuratani S"/>
            <person name="Sato K"/>
            <person name="Hyodo S Kuraku.S."/>
        </authorList>
    </citation>
    <scope>NUCLEOTIDE SEQUENCE [LARGE SCALE GENOMIC DNA]</scope>
</reference>
<accession>A0A401P7F3</accession>
<evidence type="ECO:0000313" key="3">
    <source>
        <dbReference type="Proteomes" id="UP000288216"/>
    </source>
</evidence>
<protein>
    <submittedName>
        <fullName evidence="2">Uncharacterized protein</fullName>
    </submittedName>
</protein>